<feature type="domain" description="Type III secretion system flagellar brake protein YcgR PilZN" evidence="5">
    <location>
        <begin position="5"/>
        <end position="89"/>
    </location>
</feature>
<dbReference type="InterPro" id="IPR012349">
    <property type="entry name" value="Split_barrel_FMN-bd"/>
</dbReference>
<keyword evidence="1" id="KW-0973">c-di-GMP</keyword>
<accession>A0A498DMB6</accession>
<dbReference type="RefSeq" id="WP_121521136.1">
    <property type="nucleotide sequence ID" value="NZ_RCHR01000001.1"/>
</dbReference>
<dbReference type="OrthoDB" id="1951449at2"/>
<dbReference type="Pfam" id="PF12945">
    <property type="entry name" value="PilZNR"/>
    <property type="match status" value="1"/>
</dbReference>
<dbReference type="SUPFAM" id="SSF141371">
    <property type="entry name" value="PilZ domain-like"/>
    <property type="match status" value="1"/>
</dbReference>
<protein>
    <submittedName>
        <fullName evidence="6">Pilus assembly protein PilZ</fullName>
    </submittedName>
</protein>
<reference evidence="6 7" key="1">
    <citation type="submission" date="2018-10" db="EMBL/GenBank/DDBJ databases">
        <title>Oceanobacillus sp. YLB-02 draft genome.</title>
        <authorList>
            <person name="Yu L."/>
        </authorList>
    </citation>
    <scope>NUCLEOTIDE SEQUENCE [LARGE SCALE GENOMIC DNA]</scope>
    <source>
        <strain evidence="6 7">YLB-02</strain>
    </source>
</reference>
<gene>
    <name evidence="6" type="ORF">D8M04_02635</name>
</gene>
<dbReference type="GO" id="GO:0035438">
    <property type="term" value="F:cyclic-di-GMP binding"/>
    <property type="evidence" value="ECO:0007669"/>
    <property type="project" value="InterPro"/>
</dbReference>
<comment type="caution">
    <text evidence="6">The sequence shown here is derived from an EMBL/GenBank/DDBJ whole genome shotgun (WGS) entry which is preliminary data.</text>
</comment>
<evidence type="ECO:0000313" key="7">
    <source>
        <dbReference type="Proteomes" id="UP000270219"/>
    </source>
</evidence>
<feature type="domain" description="PilZ" evidence="4">
    <location>
        <begin position="98"/>
        <end position="207"/>
    </location>
</feature>
<organism evidence="6 7">
    <name type="scientific">Oceanobacillus piezotolerans</name>
    <dbReference type="NCBI Taxonomy" id="2448030"/>
    <lineage>
        <taxon>Bacteria</taxon>
        <taxon>Bacillati</taxon>
        <taxon>Bacillota</taxon>
        <taxon>Bacilli</taxon>
        <taxon>Bacillales</taxon>
        <taxon>Bacillaceae</taxon>
        <taxon>Oceanobacillus</taxon>
    </lineage>
</organism>
<evidence type="ECO:0000259" key="5">
    <source>
        <dbReference type="Pfam" id="PF12945"/>
    </source>
</evidence>
<evidence type="ECO:0000259" key="4">
    <source>
        <dbReference type="Pfam" id="PF07238"/>
    </source>
</evidence>
<dbReference type="Pfam" id="PF07238">
    <property type="entry name" value="PilZ"/>
    <property type="match status" value="1"/>
</dbReference>
<keyword evidence="2" id="KW-0547">Nucleotide-binding</keyword>
<dbReference type="Proteomes" id="UP000270219">
    <property type="component" value="Unassembled WGS sequence"/>
</dbReference>
<name>A0A498DMB6_9BACI</name>
<dbReference type="EMBL" id="RCHR01000001">
    <property type="protein sequence ID" value="RLL48190.1"/>
    <property type="molecule type" value="Genomic_DNA"/>
</dbReference>
<dbReference type="InterPro" id="IPR009926">
    <property type="entry name" value="T3SS_YcgR_PilZN"/>
</dbReference>
<proteinExistence type="predicted"/>
<dbReference type="Gene3D" id="2.40.10.220">
    <property type="entry name" value="predicted glycosyltransferase like domains"/>
    <property type="match status" value="1"/>
</dbReference>
<evidence type="ECO:0000256" key="3">
    <source>
        <dbReference type="ARBA" id="ARBA00023143"/>
    </source>
</evidence>
<evidence type="ECO:0000256" key="2">
    <source>
        <dbReference type="ARBA" id="ARBA00022741"/>
    </source>
</evidence>
<dbReference type="AlphaFoldDB" id="A0A498DMB6"/>
<keyword evidence="3" id="KW-0975">Bacterial flagellum</keyword>
<dbReference type="InterPro" id="IPR009875">
    <property type="entry name" value="PilZ_domain"/>
</dbReference>
<evidence type="ECO:0000313" key="6">
    <source>
        <dbReference type="EMBL" id="RLL48190.1"/>
    </source>
</evidence>
<sequence>MKLGIQLTIETVDMDSNQLKKYRSKIIEITEEYLIIDYPISVDTNKTAFLARGTHFKASFVENEVVYKFRSKIIKNAKLKVPALAVKYPEKEQIKKVQRREFVRIDTAVDVTVHSVNESFEPIVTVTSDISGGGISIIIPHEDYFQKGDRAQVMLVLPMLSGRYYYIKAEVEVVINRSISNGVVASSLKFISIEKDAQQNILQFCFEKQREARQKELI</sequence>
<evidence type="ECO:0000256" key="1">
    <source>
        <dbReference type="ARBA" id="ARBA00022636"/>
    </source>
</evidence>
<keyword evidence="7" id="KW-1185">Reference proteome</keyword>
<dbReference type="Gene3D" id="2.30.110.10">
    <property type="entry name" value="Electron Transport, Fmn-binding Protein, Chain A"/>
    <property type="match status" value="1"/>
</dbReference>